<feature type="region of interest" description="Disordered" evidence="1">
    <location>
        <begin position="1"/>
        <end position="47"/>
    </location>
</feature>
<dbReference type="AlphaFoldDB" id="A0A9P4VQ16"/>
<sequence>MGNTSKPNLASVPRQESESELRSEQLFGAYPEPVLEHTPSSDLPCRSSPGDYLAVSPRYQTSTSPGVSFPGHMDWNGCEFLSFPEDYTRTRGRYPHEEDYDVSAVSFSSTTIPPETYTLPPSNFLSISPQRYEFFDYFPDNIPCSTGLVTHLEKLPPLASKSPPSTSMSNSPAATICSGAKIPGGTAPAEAGKPARAEAGGAAMPTRAKAARYVMPTGPGIFESASIRGQLSTEIEKLVTATRALTT</sequence>
<gene>
    <name evidence="2" type="ORF">M501DRAFT_995923</name>
</gene>
<evidence type="ECO:0000313" key="3">
    <source>
        <dbReference type="Proteomes" id="UP000799429"/>
    </source>
</evidence>
<proteinExistence type="predicted"/>
<keyword evidence="3" id="KW-1185">Reference proteome</keyword>
<comment type="caution">
    <text evidence="2">The sequence shown here is derived from an EMBL/GenBank/DDBJ whole genome shotgun (WGS) entry which is preliminary data.</text>
</comment>
<evidence type="ECO:0000313" key="2">
    <source>
        <dbReference type="EMBL" id="KAF2837327.1"/>
    </source>
</evidence>
<organism evidence="2 3">
    <name type="scientific">Patellaria atrata CBS 101060</name>
    <dbReference type="NCBI Taxonomy" id="1346257"/>
    <lineage>
        <taxon>Eukaryota</taxon>
        <taxon>Fungi</taxon>
        <taxon>Dikarya</taxon>
        <taxon>Ascomycota</taxon>
        <taxon>Pezizomycotina</taxon>
        <taxon>Dothideomycetes</taxon>
        <taxon>Dothideomycetes incertae sedis</taxon>
        <taxon>Patellariales</taxon>
        <taxon>Patellariaceae</taxon>
        <taxon>Patellaria</taxon>
    </lineage>
</organism>
<protein>
    <submittedName>
        <fullName evidence="2">Uncharacterized protein</fullName>
    </submittedName>
</protein>
<evidence type="ECO:0000256" key="1">
    <source>
        <dbReference type="SAM" id="MobiDB-lite"/>
    </source>
</evidence>
<reference evidence="2" key="1">
    <citation type="journal article" date="2020" name="Stud. Mycol.">
        <title>101 Dothideomycetes genomes: a test case for predicting lifestyles and emergence of pathogens.</title>
        <authorList>
            <person name="Haridas S."/>
            <person name="Albert R."/>
            <person name="Binder M."/>
            <person name="Bloem J."/>
            <person name="Labutti K."/>
            <person name="Salamov A."/>
            <person name="Andreopoulos B."/>
            <person name="Baker S."/>
            <person name="Barry K."/>
            <person name="Bills G."/>
            <person name="Bluhm B."/>
            <person name="Cannon C."/>
            <person name="Castanera R."/>
            <person name="Culley D."/>
            <person name="Daum C."/>
            <person name="Ezra D."/>
            <person name="Gonzalez J."/>
            <person name="Henrissat B."/>
            <person name="Kuo A."/>
            <person name="Liang C."/>
            <person name="Lipzen A."/>
            <person name="Lutzoni F."/>
            <person name="Magnuson J."/>
            <person name="Mondo S."/>
            <person name="Nolan M."/>
            <person name="Ohm R."/>
            <person name="Pangilinan J."/>
            <person name="Park H.-J."/>
            <person name="Ramirez L."/>
            <person name="Alfaro M."/>
            <person name="Sun H."/>
            <person name="Tritt A."/>
            <person name="Yoshinaga Y."/>
            <person name="Zwiers L.-H."/>
            <person name="Turgeon B."/>
            <person name="Goodwin S."/>
            <person name="Spatafora J."/>
            <person name="Crous P."/>
            <person name="Grigoriev I."/>
        </authorList>
    </citation>
    <scope>NUCLEOTIDE SEQUENCE</scope>
    <source>
        <strain evidence="2">CBS 101060</strain>
    </source>
</reference>
<dbReference type="EMBL" id="MU006100">
    <property type="protein sequence ID" value="KAF2837327.1"/>
    <property type="molecule type" value="Genomic_DNA"/>
</dbReference>
<name>A0A9P4VQ16_9PEZI</name>
<accession>A0A9P4VQ16</accession>
<dbReference type="Proteomes" id="UP000799429">
    <property type="component" value="Unassembled WGS sequence"/>
</dbReference>